<sequence length="268" mass="29941">MSLLQLFKAAFVKPTDLLQGKDKSGGKVFIYFLFLTLIMSIPLGVELIKVVGTMQKDVTAITDKMPDFSTKDNQLTTDTPDSGFIYQTDYLIFTFDPDGKRDQEDLQNDLIGNVIGLGLLKEEIILTVTDDNLMGSLLPSRLLKIPYSRFDNGNLTKEWILNNVASNPNLVKILIIAFSIALLPIAFDLLLTIVMMTLVGNLFIKMRRSQLKLTESFKIIVFSATIPAIVSTLLLTFFPMVNASFVMMLMTLMIYLKAVPPAEDKPTL</sequence>
<name>A0A429ZT78_9ENTE</name>
<feature type="transmembrane region" description="Helical" evidence="1">
    <location>
        <begin position="216"/>
        <end position="235"/>
    </location>
</feature>
<keyword evidence="3" id="KW-1185">Reference proteome</keyword>
<feature type="transmembrane region" description="Helical" evidence="1">
    <location>
        <begin position="28"/>
        <end position="48"/>
    </location>
</feature>
<reference evidence="2 3" key="1">
    <citation type="submission" date="2017-05" db="EMBL/GenBank/DDBJ databases">
        <title>Vagococcus spp. assemblies.</title>
        <authorList>
            <person name="Gulvik C.A."/>
        </authorList>
    </citation>
    <scope>NUCLEOTIDE SEQUENCE [LARGE SCALE GENOMIC DNA]</scope>
    <source>
        <strain evidence="2 3">NCFB 2777</strain>
    </source>
</reference>
<gene>
    <name evidence="2" type="ORF">CBF35_04760</name>
</gene>
<dbReference type="GeneID" id="98567672"/>
<dbReference type="EMBL" id="NGJU01000005">
    <property type="protein sequence ID" value="RST96886.1"/>
    <property type="molecule type" value="Genomic_DNA"/>
</dbReference>
<evidence type="ECO:0000256" key="1">
    <source>
        <dbReference type="SAM" id="Phobius"/>
    </source>
</evidence>
<dbReference type="RefSeq" id="WP_126778845.1">
    <property type="nucleotide sequence ID" value="NZ_CAUQJP010000003.1"/>
</dbReference>
<dbReference type="Proteomes" id="UP000287239">
    <property type="component" value="Unassembled WGS sequence"/>
</dbReference>
<accession>A0A429ZT78</accession>
<comment type="caution">
    <text evidence="2">The sequence shown here is derived from an EMBL/GenBank/DDBJ whole genome shotgun (WGS) entry which is preliminary data.</text>
</comment>
<dbReference type="InterPro" id="IPR009574">
    <property type="entry name" value="DUF1189"/>
</dbReference>
<dbReference type="Pfam" id="PF06691">
    <property type="entry name" value="DUF1189"/>
    <property type="match status" value="1"/>
</dbReference>
<evidence type="ECO:0000313" key="2">
    <source>
        <dbReference type="EMBL" id="RST96886.1"/>
    </source>
</evidence>
<protein>
    <recommendedName>
        <fullName evidence="4">DUF1189 domain-containing protein</fullName>
    </recommendedName>
</protein>
<keyword evidence="1" id="KW-0812">Transmembrane</keyword>
<keyword evidence="1" id="KW-0472">Membrane</keyword>
<evidence type="ECO:0008006" key="4">
    <source>
        <dbReference type="Google" id="ProtNLM"/>
    </source>
</evidence>
<evidence type="ECO:0000313" key="3">
    <source>
        <dbReference type="Proteomes" id="UP000287239"/>
    </source>
</evidence>
<keyword evidence="1" id="KW-1133">Transmembrane helix</keyword>
<organism evidence="2 3">
    <name type="scientific">Vagococcus salmoninarum</name>
    <dbReference type="NCBI Taxonomy" id="2739"/>
    <lineage>
        <taxon>Bacteria</taxon>
        <taxon>Bacillati</taxon>
        <taxon>Bacillota</taxon>
        <taxon>Bacilli</taxon>
        <taxon>Lactobacillales</taxon>
        <taxon>Enterococcaceae</taxon>
        <taxon>Vagococcus</taxon>
    </lineage>
</organism>
<feature type="transmembrane region" description="Helical" evidence="1">
    <location>
        <begin position="173"/>
        <end position="204"/>
    </location>
</feature>
<dbReference type="OrthoDB" id="2134424at2"/>
<proteinExistence type="predicted"/>
<dbReference type="AlphaFoldDB" id="A0A429ZT78"/>